<proteinExistence type="predicted"/>
<gene>
    <name evidence="2" type="ORF">C4617_04530</name>
</gene>
<keyword evidence="1" id="KW-0812">Transmembrane</keyword>
<sequence length="150" mass="17175">MISISEDKITNKSSIDVNSQSVQLHLTFLQNVISRMASNSSSMKTWCISILSAILIFAAKAKIPHMYLVALINIGAFWIMDAKYLALEKGFRASYNHFVNKIHNKTLKEEDLFILNLEKISFIDTTTSFSVFPFYMVLLLGCFLTHWWLS</sequence>
<keyword evidence="1" id="KW-0472">Membrane</keyword>
<protein>
    <submittedName>
        <fullName evidence="2">Uncharacterized protein</fullName>
    </submittedName>
</protein>
<name>A0A2T4VWW4_9HYPH</name>
<feature type="transmembrane region" description="Helical" evidence="1">
    <location>
        <begin position="67"/>
        <end position="86"/>
    </location>
</feature>
<dbReference type="EMBL" id="PSQJ01000005">
    <property type="protein sequence ID" value="PTL86275.1"/>
    <property type="molecule type" value="Genomic_DNA"/>
</dbReference>
<dbReference type="AlphaFoldDB" id="A0A2T4VWW4"/>
<accession>A0A2T4VWW4</accession>
<evidence type="ECO:0000313" key="2">
    <source>
        <dbReference type="EMBL" id="PTL86275.1"/>
    </source>
</evidence>
<organism evidence="2 3">
    <name type="scientific">Candidatus Liberibacter europaeus</name>
    <dbReference type="NCBI Taxonomy" id="744859"/>
    <lineage>
        <taxon>Bacteria</taxon>
        <taxon>Pseudomonadati</taxon>
        <taxon>Pseudomonadota</taxon>
        <taxon>Alphaproteobacteria</taxon>
        <taxon>Hyphomicrobiales</taxon>
        <taxon>Rhizobiaceae</taxon>
        <taxon>Liberibacter</taxon>
    </lineage>
</organism>
<keyword evidence="1" id="KW-1133">Transmembrane helix</keyword>
<feature type="transmembrane region" description="Helical" evidence="1">
    <location>
        <begin position="43"/>
        <end position="61"/>
    </location>
</feature>
<dbReference type="Proteomes" id="UP000240811">
    <property type="component" value="Unassembled WGS sequence"/>
</dbReference>
<reference evidence="3" key="1">
    <citation type="submission" date="2018-02" db="EMBL/GenBank/DDBJ databases">
        <title>Genome sequence of Candidatus Liberibacter europaeus.</title>
        <authorList>
            <person name="Frampton R.A."/>
            <person name="Thompson S.M."/>
            <person name="David C."/>
            <person name="Addison S.M."/>
            <person name="Smith G.R."/>
        </authorList>
    </citation>
    <scope>NUCLEOTIDE SEQUENCE [LARGE SCALE GENOMIC DNA]</scope>
</reference>
<comment type="caution">
    <text evidence="2">The sequence shown here is derived from an EMBL/GenBank/DDBJ whole genome shotgun (WGS) entry which is preliminary data.</text>
</comment>
<evidence type="ECO:0000256" key="1">
    <source>
        <dbReference type="SAM" id="Phobius"/>
    </source>
</evidence>
<evidence type="ECO:0000313" key="3">
    <source>
        <dbReference type="Proteomes" id="UP000240811"/>
    </source>
</evidence>
<feature type="transmembrane region" description="Helical" evidence="1">
    <location>
        <begin position="129"/>
        <end position="149"/>
    </location>
</feature>